<dbReference type="InterPro" id="IPR001036">
    <property type="entry name" value="Acrflvin-R"/>
</dbReference>
<dbReference type="Gene3D" id="3.30.70.1440">
    <property type="entry name" value="Multidrug efflux transporter AcrB pore domain"/>
    <property type="match status" value="1"/>
</dbReference>
<feature type="transmembrane region" description="Helical" evidence="1">
    <location>
        <begin position="876"/>
        <end position="896"/>
    </location>
</feature>
<dbReference type="FunFam" id="3.30.70.1430:FF:000001">
    <property type="entry name" value="Efflux pump membrane transporter"/>
    <property type="match status" value="1"/>
</dbReference>
<dbReference type="Gene3D" id="3.30.2090.10">
    <property type="entry name" value="Multidrug efflux transporter AcrB TolC docking domain, DN and DC subdomains"/>
    <property type="match status" value="2"/>
</dbReference>
<dbReference type="SUPFAM" id="SSF82714">
    <property type="entry name" value="Multidrug efflux transporter AcrB TolC docking domain, DN and DC subdomains"/>
    <property type="match status" value="2"/>
</dbReference>
<comment type="caution">
    <text evidence="2">The sequence shown here is derived from an EMBL/GenBank/DDBJ whole genome shotgun (WGS) entry which is preliminary data.</text>
</comment>
<reference evidence="2" key="1">
    <citation type="submission" date="2018-10" db="EMBL/GenBank/DDBJ databases">
        <title>Acidithiobacillus sulfuriphilus sp. nov.: an extremely acidophilic sulfur-oxidizing chemolithotroph isolated from a neutral pH environment.</title>
        <authorList>
            <person name="Falagan C."/>
            <person name="Moya-Beltran A."/>
            <person name="Quatrini R."/>
            <person name="Johnson D.B."/>
        </authorList>
    </citation>
    <scope>NUCLEOTIDE SEQUENCE [LARGE SCALE GENOMIC DNA]</scope>
    <source>
        <strain evidence="2">CJ-2</strain>
    </source>
</reference>
<name>A0A3M8R6T6_9PROT</name>
<dbReference type="OrthoDB" id="9807612at2"/>
<gene>
    <name evidence="2" type="ORF">EC580_05875</name>
</gene>
<evidence type="ECO:0000256" key="1">
    <source>
        <dbReference type="SAM" id="Phobius"/>
    </source>
</evidence>
<feature type="transmembrane region" description="Helical" evidence="1">
    <location>
        <begin position="463"/>
        <end position="486"/>
    </location>
</feature>
<dbReference type="RefSeq" id="WP_123103112.1">
    <property type="nucleotide sequence ID" value="NZ_CP127527.1"/>
</dbReference>
<organism evidence="2">
    <name type="scientific">Acidithiobacillus sulfuriphilus</name>
    <dbReference type="NCBI Taxonomy" id="1867749"/>
    <lineage>
        <taxon>Bacteria</taxon>
        <taxon>Pseudomonadati</taxon>
        <taxon>Pseudomonadota</taxon>
        <taxon>Acidithiobacillia</taxon>
        <taxon>Acidithiobacillales</taxon>
        <taxon>Acidithiobacillaceae</taxon>
        <taxon>Acidithiobacillus</taxon>
    </lineage>
</organism>
<dbReference type="Gene3D" id="1.20.1640.10">
    <property type="entry name" value="Multidrug efflux transporter AcrB transmembrane domain"/>
    <property type="match status" value="2"/>
</dbReference>
<dbReference type="EMBL" id="RIZI01000151">
    <property type="protein sequence ID" value="RNF64286.1"/>
    <property type="molecule type" value="Genomic_DNA"/>
</dbReference>
<feature type="transmembrane region" description="Helical" evidence="1">
    <location>
        <begin position="388"/>
        <end position="410"/>
    </location>
</feature>
<dbReference type="GO" id="GO:0005886">
    <property type="term" value="C:plasma membrane"/>
    <property type="evidence" value="ECO:0007669"/>
    <property type="project" value="TreeGrafter"/>
</dbReference>
<dbReference type="PRINTS" id="PR00702">
    <property type="entry name" value="ACRIFLAVINRP"/>
</dbReference>
<feature type="transmembrane region" description="Helical" evidence="1">
    <location>
        <begin position="336"/>
        <end position="353"/>
    </location>
</feature>
<feature type="transmembrane region" description="Helical" evidence="1">
    <location>
        <begin position="431"/>
        <end position="451"/>
    </location>
</feature>
<keyword evidence="1" id="KW-0812">Transmembrane</keyword>
<proteinExistence type="predicted"/>
<feature type="transmembrane region" description="Helical" evidence="1">
    <location>
        <begin position="360"/>
        <end position="382"/>
    </location>
</feature>
<feature type="transmembrane region" description="Helical" evidence="1">
    <location>
        <begin position="902"/>
        <end position="927"/>
    </location>
</feature>
<accession>A0A3M8R6T6</accession>
<protein>
    <submittedName>
        <fullName evidence="2">Efflux RND transporter permease subunit</fullName>
    </submittedName>
</protein>
<feature type="transmembrane region" description="Helical" evidence="1">
    <location>
        <begin position="981"/>
        <end position="1005"/>
    </location>
</feature>
<dbReference type="SUPFAM" id="SSF82693">
    <property type="entry name" value="Multidrug efflux transporter AcrB pore domain, PN1, PN2, PC1 and PC2 subdomains"/>
    <property type="match status" value="3"/>
</dbReference>
<dbReference type="Gene3D" id="3.30.70.1430">
    <property type="entry name" value="Multidrug efflux transporter AcrB pore domain"/>
    <property type="match status" value="2"/>
</dbReference>
<dbReference type="InterPro" id="IPR027463">
    <property type="entry name" value="AcrB_DN_DC_subdom"/>
</dbReference>
<feature type="transmembrane region" description="Helical" evidence="1">
    <location>
        <begin position="948"/>
        <end position="969"/>
    </location>
</feature>
<feature type="transmembrane region" description="Helical" evidence="1">
    <location>
        <begin position="850"/>
        <end position="869"/>
    </location>
</feature>
<dbReference type="PANTHER" id="PTHR32063:SF21">
    <property type="entry name" value="MULTIDRUG RESISTANCE PROTEIN MDTB"/>
    <property type="match status" value="1"/>
</dbReference>
<feature type="transmembrane region" description="Helical" evidence="1">
    <location>
        <begin position="523"/>
        <end position="543"/>
    </location>
</feature>
<evidence type="ECO:0000313" key="2">
    <source>
        <dbReference type="EMBL" id="RNF64286.1"/>
    </source>
</evidence>
<sequence>MNLSAPFIRRPVMTVILVAGLMVFGIFAFLRLPVALLPSVDFPTVMVAASLPGASPQTMASAVATPLEKQFSAVPGLSAMSSVSSSGSTRIVLQFDLSQDINVATQNVQNAVTQAAHLLPPGMPSLPFVKQLNPSAAPIEFIAVSAPTMPIYRLNQYAVDRLVPAISGIPGVAQVQVFGEQNYAVRIHANPYAMQARGISLQSLSQAVSNHNVNLPQGNLLGEVRNFAVNVHGQLNDATAFQAMPLNFANGAVVPLNAIAEVSNGVDNDQIATWLGHDRAIVLAVVRQPDADTVAISSAIAQDLPRLQASLPGGAQMRVVYDKADYIRTAVEEVEFTLLLASLLVAGVLWLFLARRSPTLIGALAIPTSILGTFALMMEFGYTLNTLTLLALTLSVGFVVDDAVVMLENIARHEEHGETPFTAALHGSREIGFTVLSMTLSLAVVFLPFLVMGGIVGRLFREFGVTIAVVILISGAISLSLTPMLCARYLQVRVADPTTFERAFARLRDWYGRSLRAALGRRGWIYLGALLSFAAMIGLFLVLPKGFIPSEDSGIINGNLQYPQGISFGDLSRTQEAIAGAITHNAAVDSVISSAGQGAGAFGSANSGRLIIRLKPGGERPAGEQVIQQLRRLVARFPGVEASFQLPPAIQMGPVSSQSRYQYVLQGEDQETLDSIAPRLEAALRHIPGLQNVNSDLQLANPEIEVKILHQRAQALGVTPQAIEEALNFAFGGTQVGTIYAATNQYEVILDLARQFQQNIGALSAITVPGSTGLVPLAALAQFSYGVGPLSISHYNLLPSVTLSFNLAPGLSIGQATSAVQATAQKILPPTVQGDFGGTAAAFQQSNSSLPLLLLATVALIYAILAILYEDFIHPLTILTALPLAGFGALLALWIFHKELDLFSFVGIIMLVGLVKKNGIIMIDFAIARRREGASAMDAIVDACVTRFRPIMMTNLAAVLGILPIAIGFGTGSESRIPLGIAVAGGIIVSQFLTLYVTPAFYVFFEGLKERWAPLRRKAITPGEAR</sequence>
<dbReference type="Pfam" id="PF00873">
    <property type="entry name" value="ACR_tran"/>
    <property type="match status" value="1"/>
</dbReference>
<dbReference type="AlphaFoldDB" id="A0A3M8R6T6"/>
<keyword evidence="1" id="KW-1133">Transmembrane helix</keyword>
<dbReference type="SUPFAM" id="SSF82866">
    <property type="entry name" value="Multidrug efflux transporter AcrB transmembrane domain"/>
    <property type="match status" value="2"/>
</dbReference>
<dbReference type="GO" id="GO:0042910">
    <property type="term" value="F:xenobiotic transmembrane transporter activity"/>
    <property type="evidence" value="ECO:0007669"/>
    <property type="project" value="TreeGrafter"/>
</dbReference>
<dbReference type="PANTHER" id="PTHR32063">
    <property type="match status" value="1"/>
</dbReference>
<keyword evidence="1" id="KW-0472">Membrane</keyword>
<dbReference type="Gene3D" id="3.30.70.1320">
    <property type="entry name" value="Multidrug efflux transporter AcrB pore domain like"/>
    <property type="match status" value="1"/>
</dbReference>
<feature type="transmembrane region" description="Helical" evidence="1">
    <location>
        <begin position="12"/>
        <end position="30"/>
    </location>
</feature>